<evidence type="ECO:0000313" key="1">
    <source>
        <dbReference type="EMBL" id="AXX88687.1"/>
    </source>
</evidence>
<dbReference type="EMBL" id="CP032100">
    <property type="protein sequence ID" value="AXX88687.1"/>
    <property type="molecule type" value="Genomic_DNA"/>
</dbReference>
<accession>A0AAD0SNW4</accession>
<reference evidence="1 2" key="1">
    <citation type="submission" date="2018-08" db="EMBL/GenBank/DDBJ databases">
        <title>Complete genome of the Arcobacter suis type strain LMG 26152.</title>
        <authorList>
            <person name="Miller W.G."/>
            <person name="Yee E."/>
            <person name="Bono J.L."/>
        </authorList>
    </citation>
    <scope>NUCLEOTIDE SEQUENCE [LARGE SCALE GENOMIC DNA]</scope>
    <source>
        <strain evidence="1 2">CECT 7833</strain>
    </source>
</reference>
<proteinExistence type="predicted"/>
<sequence length="119" mass="13917">MSDIFRKAYDWAKTHSFEPIQIEYASKLALKMLDDSCQMTSHDREVFFNVYDAICDRADINLDDDVNQLIMLARDRNTIYSKPEFATIVHACKEEIIPTMIREDMKAFKAMVRKNLGMN</sequence>
<gene>
    <name evidence="1" type="ORF">ASUIS_0172</name>
</gene>
<dbReference type="KEGG" id="asui:ASUIS_0172"/>
<organism evidence="1 2">
    <name type="scientific">Arcobacter suis CECT 7833</name>
    <dbReference type="NCBI Taxonomy" id="663365"/>
    <lineage>
        <taxon>Bacteria</taxon>
        <taxon>Pseudomonadati</taxon>
        <taxon>Campylobacterota</taxon>
        <taxon>Epsilonproteobacteria</taxon>
        <taxon>Campylobacterales</taxon>
        <taxon>Arcobacteraceae</taxon>
        <taxon>Arcobacter</taxon>
    </lineage>
</organism>
<protein>
    <submittedName>
        <fullName evidence="1">Uncharacterized protein</fullName>
    </submittedName>
</protein>
<evidence type="ECO:0000313" key="2">
    <source>
        <dbReference type="Proteomes" id="UP000263040"/>
    </source>
</evidence>
<name>A0AAD0SNW4_9BACT</name>
<dbReference type="Proteomes" id="UP000263040">
    <property type="component" value="Chromosome"/>
</dbReference>
<dbReference type="AlphaFoldDB" id="A0AAD0SNW4"/>
<keyword evidence="2" id="KW-1185">Reference proteome</keyword>
<dbReference type="RefSeq" id="WP_118885268.1">
    <property type="nucleotide sequence ID" value="NZ_CP032100.1"/>
</dbReference>